<dbReference type="GO" id="GO:0016787">
    <property type="term" value="F:hydrolase activity"/>
    <property type="evidence" value="ECO:0007669"/>
    <property type="project" value="UniProtKB-KW"/>
</dbReference>
<dbReference type="Gene3D" id="3.40.50.10890">
    <property type="match status" value="1"/>
</dbReference>
<organism evidence="4 5">
    <name type="scientific">Desulfolithobacter dissulfuricans</name>
    <dbReference type="NCBI Taxonomy" id="2795293"/>
    <lineage>
        <taxon>Bacteria</taxon>
        <taxon>Pseudomonadati</taxon>
        <taxon>Thermodesulfobacteriota</taxon>
        <taxon>Desulfobulbia</taxon>
        <taxon>Desulfobulbales</taxon>
        <taxon>Desulfobulbaceae</taxon>
        <taxon>Desulfolithobacter</taxon>
    </lineage>
</organism>
<accession>A0A915U2S7</accession>
<dbReference type="EMBL" id="AP024233">
    <property type="protein sequence ID" value="BCO09750.1"/>
    <property type="molecule type" value="Genomic_DNA"/>
</dbReference>
<dbReference type="KEGG" id="ddu:GF1_21260"/>
<evidence type="ECO:0000259" key="2">
    <source>
        <dbReference type="SMART" id="SM00849"/>
    </source>
</evidence>
<proteinExistence type="predicted"/>
<dbReference type="SMART" id="SM00849">
    <property type="entry name" value="Lactamase_B"/>
    <property type="match status" value="1"/>
</dbReference>
<dbReference type="SMART" id="SM01027">
    <property type="entry name" value="Beta-Casp"/>
    <property type="match status" value="1"/>
</dbReference>
<protein>
    <submittedName>
        <fullName evidence="4">MBL fold hydrolase</fullName>
    </submittedName>
</protein>
<name>A0A915U2S7_9BACT</name>
<dbReference type="InterPro" id="IPR001279">
    <property type="entry name" value="Metallo-B-lactamas"/>
</dbReference>
<dbReference type="Pfam" id="PF07521">
    <property type="entry name" value="RMMBL"/>
    <property type="match status" value="1"/>
</dbReference>
<dbReference type="GO" id="GO:0004521">
    <property type="term" value="F:RNA endonuclease activity"/>
    <property type="evidence" value="ECO:0007669"/>
    <property type="project" value="TreeGrafter"/>
</dbReference>
<evidence type="ECO:0000256" key="1">
    <source>
        <dbReference type="ARBA" id="ARBA00022801"/>
    </source>
</evidence>
<dbReference type="InterPro" id="IPR036866">
    <property type="entry name" value="RibonucZ/Hydroxyglut_hydro"/>
</dbReference>
<keyword evidence="5" id="KW-1185">Reference proteome</keyword>
<evidence type="ECO:0000313" key="5">
    <source>
        <dbReference type="Proteomes" id="UP001063350"/>
    </source>
</evidence>
<dbReference type="Pfam" id="PF00753">
    <property type="entry name" value="Lactamase_B"/>
    <property type="match status" value="1"/>
</dbReference>
<dbReference type="SUPFAM" id="SSF56281">
    <property type="entry name" value="Metallo-hydrolase/oxidoreductase"/>
    <property type="match status" value="1"/>
</dbReference>
<dbReference type="InterPro" id="IPR011108">
    <property type="entry name" value="RMMBL"/>
</dbReference>
<reference evidence="4" key="1">
    <citation type="submission" date="2020-12" db="EMBL/GenBank/DDBJ databases">
        <title>Desulfobium dissulfuricans gen. nov., sp. nov., a novel mesophilic, sulfate-reducing bacterium isolated from a deep-sea hydrothermal vent.</title>
        <authorList>
            <person name="Hashimoto Y."/>
            <person name="Tame A."/>
            <person name="Sawayama S."/>
            <person name="Miyazaki J."/>
            <person name="Takai K."/>
            <person name="Nakagawa S."/>
        </authorList>
    </citation>
    <scope>NUCLEOTIDE SEQUENCE</scope>
    <source>
        <strain evidence="4">GF1</strain>
    </source>
</reference>
<feature type="domain" description="Beta-Casp" evidence="3">
    <location>
        <begin position="241"/>
        <end position="375"/>
    </location>
</feature>
<sequence>MPQQPKQLPYKLTHLGAKTTVTGSCHLLQINNTSILVDCGLAQGDDHTLPMSQWPVPPKDIDYLFITHAHLDHCGRLPELIQQGFQGEIITTHATRELLFPMLKDAMALQHEDEESKQHFFTRLDDLTWGFEYNETFELKNKLTFRLGRAGHILGSAFVRLESKEPACSILFSGDLGATNTPLLPDPDPPQPCDHLVLESTYGDRLHEGRHDRIQRLGEILTRALADGGKVFIPVFSLGRTQELLYEIDRLRTDPDLRQQFPLLHSQKIPVVVDSPLGLTLTEIFEQLYPFWDREAQDLRAEGDDPLDFSGLYSARSHRDHQRLTRMDGPAVIIAGSGMCTGGRIVDHLAAGLEDPKNDVLFVGYQAKNTPGCIIQKYANTPDGYVYLDGERFSIRARVQPLSGYSAHTDQQGLLDWVCSTGHKPEKITLVHGEQHARQALAEKLQQRGYQALAS</sequence>
<evidence type="ECO:0000259" key="3">
    <source>
        <dbReference type="SMART" id="SM01027"/>
    </source>
</evidence>
<dbReference type="Proteomes" id="UP001063350">
    <property type="component" value="Chromosome"/>
</dbReference>
<dbReference type="Gene3D" id="3.60.15.10">
    <property type="entry name" value="Ribonuclease Z/Hydroxyacylglutathione hydrolase-like"/>
    <property type="match status" value="1"/>
</dbReference>
<dbReference type="CDD" id="cd16295">
    <property type="entry name" value="TTHA0252-CPSF-like_MBL-fold"/>
    <property type="match status" value="1"/>
</dbReference>
<dbReference type="InterPro" id="IPR050698">
    <property type="entry name" value="MBL"/>
</dbReference>
<feature type="domain" description="Metallo-beta-lactamase" evidence="2">
    <location>
        <begin position="22"/>
        <end position="210"/>
    </location>
</feature>
<dbReference type="PANTHER" id="PTHR11203">
    <property type="entry name" value="CLEAVAGE AND POLYADENYLATION SPECIFICITY FACTOR FAMILY MEMBER"/>
    <property type="match status" value="1"/>
</dbReference>
<dbReference type="InterPro" id="IPR022712">
    <property type="entry name" value="Beta_Casp"/>
</dbReference>
<dbReference type="Pfam" id="PF10996">
    <property type="entry name" value="Beta-Casp"/>
    <property type="match status" value="1"/>
</dbReference>
<gene>
    <name evidence="4" type="ORF">GF1_21260</name>
</gene>
<evidence type="ECO:0000313" key="4">
    <source>
        <dbReference type="EMBL" id="BCO09750.1"/>
    </source>
</evidence>
<dbReference type="PANTHER" id="PTHR11203:SF37">
    <property type="entry name" value="INTEGRATOR COMPLEX SUBUNIT 11"/>
    <property type="match status" value="1"/>
</dbReference>
<dbReference type="AlphaFoldDB" id="A0A915U2S7"/>
<keyword evidence="1 4" id="KW-0378">Hydrolase</keyword>